<accession>A0A6C0IBZ2</accession>
<dbReference type="EMBL" id="MN740152">
    <property type="protein sequence ID" value="QHT89905.1"/>
    <property type="molecule type" value="Genomic_DNA"/>
</dbReference>
<sequence>MEQPPTPQTQTPAVQTGQPKTDFISDDESITTKKFQNGWTQELEELIADWGDKALVYRWLHERTSLLFKNNDQGLMIPVIVLSTLTGTANFGMGSFFGDDANGQRIAQLGVGGISIIAGVLTTLANYYGYSKCAETHRTSGVSWGKFNRFISIELRLHPDERMDSKSFLKMFRIELDRLIEQAPSIPNSVINEFKILFEDSDVHLPDILGVMEHTKVFTDSNSRLKKVAVEAALAIQQKKGILKQLVLDDLDDKIQKICRKEINKITNQDDMSEITHSSMASPRLHNIIVKV</sequence>
<keyword evidence="2" id="KW-0812">Transmembrane</keyword>
<evidence type="ECO:0000256" key="1">
    <source>
        <dbReference type="SAM" id="MobiDB-lite"/>
    </source>
</evidence>
<evidence type="ECO:0000313" key="3">
    <source>
        <dbReference type="EMBL" id="QHT89905.1"/>
    </source>
</evidence>
<proteinExistence type="predicted"/>
<dbReference type="NCBIfam" id="NF033632">
    <property type="entry name" value="SLATT_4"/>
    <property type="match status" value="1"/>
</dbReference>
<evidence type="ECO:0008006" key="4">
    <source>
        <dbReference type="Google" id="ProtNLM"/>
    </source>
</evidence>
<dbReference type="AlphaFoldDB" id="A0A6C0IBZ2"/>
<feature type="transmembrane region" description="Helical" evidence="2">
    <location>
        <begin position="109"/>
        <end position="130"/>
    </location>
</feature>
<organism evidence="3">
    <name type="scientific">viral metagenome</name>
    <dbReference type="NCBI Taxonomy" id="1070528"/>
    <lineage>
        <taxon>unclassified sequences</taxon>
        <taxon>metagenomes</taxon>
        <taxon>organismal metagenomes</taxon>
    </lineage>
</organism>
<reference evidence="3" key="1">
    <citation type="journal article" date="2020" name="Nature">
        <title>Giant virus diversity and host interactions through global metagenomics.</title>
        <authorList>
            <person name="Schulz F."/>
            <person name="Roux S."/>
            <person name="Paez-Espino D."/>
            <person name="Jungbluth S."/>
            <person name="Walsh D.A."/>
            <person name="Denef V.J."/>
            <person name="McMahon K.D."/>
            <person name="Konstantinidis K.T."/>
            <person name="Eloe-Fadrosh E.A."/>
            <person name="Kyrpides N.C."/>
            <person name="Woyke T."/>
        </authorList>
    </citation>
    <scope>NUCLEOTIDE SEQUENCE</scope>
    <source>
        <strain evidence="3">GVMAG-M-3300023184-62</strain>
    </source>
</reference>
<protein>
    <recommendedName>
        <fullName evidence="4">VP11</fullName>
    </recommendedName>
</protein>
<feature type="transmembrane region" description="Helical" evidence="2">
    <location>
        <begin position="75"/>
        <end position="97"/>
    </location>
</feature>
<name>A0A6C0IBZ2_9ZZZZ</name>
<keyword evidence="2" id="KW-0472">Membrane</keyword>
<keyword evidence="2" id="KW-1133">Transmembrane helix</keyword>
<feature type="compositionally biased region" description="Low complexity" evidence="1">
    <location>
        <begin position="8"/>
        <end position="19"/>
    </location>
</feature>
<feature type="region of interest" description="Disordered" evidence="1">
    <location>
        <begin position="1"/>
        <end position="22"/>
    </location>
</feature>
<evidence type="ECO:0000256" key="2">
    <source>
        <dbReference type="SAM" id="Phobius"/>
    </source>
</evidence>